<comment type="caution">
    <text evidence="2">The sequence shown here is derived from an EMBL/GenBank/DDBJ whole genome shotgun (WGS) entry which is preliminary data.</text>
</comment>
<gene>
    <name evidence="2" type="ORF">JTE90_020728</name>
</gene>
<dbReference type="EMBL" id="JAFNEN010000159">
    <property type="protein sequence ID" value="KAG8191479.1"/>
    <property type="molecule type" value="Genomic_DNA"/>
</dbReference>
<proteinExistence type="predicted"/>
<organism evidence="2 3">
    <name type="scientific">Oedothorax gibbosus</name>
    <dbReference type="NCBI Taxonomy" id="931172"/>
    <lineage>
        <taxon>Eukaryota</taxon>
        <taxon>Metazoa</taxon>
        <taxon>Ecdysozoa</taxon>
        <taxon>Arthropoda</taxon>
        <taxon>Chelicerata</taxon>
        <taxon>Arachnida</taxon>
        <taxon>Araneae</taxon>
        <taxon>Araneomorphae</taxon>
        <taxon>Entelegynae</taxon>
        <taxon>Araneoidea</taxon>
        <taxon>Linyphiidae</taxon>
        <taxon>Erigoninae</taxon>
        <taxon>Oedothorax</taxon>
    </lineage>
</organism>
<dbReference type="SMART" id="SM00212">
    <property type="entry name" value="UBCc"/>
    <property type="match status" value="1"/>
</dbReference>
<dbReference type="InterPro" id="IPR000608">
    <property type="entry name" value="UBC"/>
</dbReference>
<name>A0AAV6V4M2_9ARAC</name>
<dbReference type="InterPro" id="IPR050113">
    <property type="entry name" value="Ub_conjugating_enzyme"/>
</dbReference>
<dbReference type="Pfam" id="PF00179">
    <property type="entry name" value="UQ_con"/>
    <property type="match status" value="1"/>
</dbReference>
<dbReference type="CDD" id="cd23800">
    <property type="entry name" value="UBCc_UBE2K"/>
    <property type="match status" value="1"/>
</dbReference>
<feature type="domain" description="UBC core" evidence="1">
    <location>
        <begin position="9"/>
        <end position="159"/>
    </location>
</feature>
<keyword evidence="3" id="KW-1185">Reference proteome</keyword>
<reference evidence="2 3" key="1">
    <citation type="journal article" date="2022" name="Nat. Ecol. Evol.">
        <title>A masculinizing supergene underlies an exaggerated male reproductive morph in a spider.</title>
        <authorList>
            <person name="Hendrickx F."/>
            <person name="De Corte Z."/>
            <person name="Sonet G."/>
            <person name="Van Belleghem S.M."/>
            <person name="Kostlbacher S."/>
            <person name="Vangestel C."/>
        </authorList>
    </citation>
    <scope>NUCLEOTIDE SEQUENCE [LARGE SCALE GENOMIC DNA]</scope>
    <source>
        <strain evidence="2">W744_W776</strain>
    </source>
</reference>
<accession>A0AAV6V4M2</accession>
<sequence>MPEIGCIGFAVRRIQRECQELNQSEEASQYSVNIEVVNDRFLEVRGEFTGPPGTSYEGGRFILKMNVSENYPVIPPEVRFVTKIWHPNISSVTGAIGLDILQYQWPACAKIRTILLSLQILLATPEPDEPQDAVVAKQFIEDPWMFELTARHWTQAYAGAPKTQSSMIK</sequence>
<dbReference type="InterPro" id="IPR016135">
    <property type="entry name" value="UBQ-conjugating_enzyme/RWD"/>
</dbReference>
<dbReference type="Gene3D" id="3.10.110.10">
    <property type="entry name" value="Ubiquitin Conjugating Enzyme"/>
    <property type="match status" value="1"/>
</dbReference>
<dbReference type="Proteomes" id="UP000827092">
    <property type="component" value="Unassembled WGS sequence"/>
</dbReference>
<evidence type="ECO:0000313" key="3">
    <source>
        <dbReference type="Proteomes" id="UP000827092"/>
    </source>
</evidence>
<protein>
    <recommendedName>
        <fullName evidence="1">UBC core domain-containing protein</fullName>
    </recommendedName>
</protein>
<evidence type="ECO:0000259" key="1">
    <source>
        <dbReference type="PROSITE" id="PS50127"/>
    </source>
</evidence>
<evidence type="ECO:0000313" key="2">
    <source>
        <dbReference type="EMBL" id="KAG8191479.1"/>
    </source>
</evidence>
<dbReference type="PANTHER" id="PTHR24067">
    <property type="entry name" value="UBIQUITIN-CONJUGATING ENZYME E2"/>
    <property type="match status" value="1"/>
</dbReference>
<dbReference type="PROSITE" id="PS50127">
    <property type="entry name" value="UBC_2"/>
    <property type="match status" value="1"/>
</dbReference>
<dbReference type="AlphaFoldDB" id="A0AAV6V4M2"/>
<dbReference type="SUPFAM" id="SSF54495">
    <property type="entry name" value="UBC-like"/>
    <property type="match status" value="1"/>
</dbReference>